<feature type="region of interest" description="Disordered" evidence="2">
    <location>
        <begin position="921"/>
        <end position="954"/>
    </location>
</feature>
<protein>
    <submittedName>
        <fullName evidence="3">Uncharacterized protein</fullName>
    </submittedName>
</protein>
<feature type="compositionally biased region" description="Basic and acidic residues" evidence="2">
    <location>
        <begin position="63"/>
        <end position="73"/>
    </location>
</feature>
<comment type="caution">
    <text evidence="3">The sequence shown here is derived from an EMBL/GenBank/DDBJ whole genome shotgun (WGS) entry which is preliminary data.</text>
</comment>
<evidence type="ECO:0000256" key="1">
    <source>
        <dbReference type="SAM" id="Coils"/>
    </source>
</evidence>
<dbReference type="STRING" id="52838.A0A4S8K1S5"/>
<feature type="compositionally biased region" description="Basic and acidic residues" evidence="2">
    <location>
        <begin position="476"/>
        <end position="486"/>
    </location>
</feature>
<evidence type="ECO:0000256" key="2">
    <source>
        <dbReference type="SAM" id="MobiDB-lite"/>
    </source>
</evidence>
<feature type="compositionally biased region" description="Basic and acidic residues" evidence="2">
    <location>
        <begin position="849"/>
        <end position="861"/>
    </location>
</feature>
<accession>A0A4S8K1S5</accession>
<evidence type="ECO:0000313" key="4">
    <source>
        <dbReference type="Proteomes" id="UP000317650"/>
    </source>
</evidence>
<evidence type="ECO:0000313" key="3">
    <source>
        <dbReference type="EMBL" id="THU68680.1"/>
    </source>
</evidence>
<dbReference type="Proteomes" id="UP000317650">
    <property type="component" value="Chromosome 8"/>
</dbReference>
<keyword evidence="4" id="KW-1185">Reference proteome</keyword>
<proteinExistence type="predicted"/>
<dbReference type="PANTHER" id="PTHR35480">
    <property type="entry name" value="MATERNAL EFFECT EMBRYO ARREST 22"/>
    <property type="match status" value="1"/>
</dbReference>
<feature type="region of interest" description="Disordered" evidence="2">
    <location>
        <begin position="54"/>
        <end position="73"/>
    </location>
</feature>
<keyword evidence="1" id="KW-0175">Coiled coil</keyword>
<organism evidence="3 4">
    <name type="scientific">Musa balbisiana</name>
    <name type="common">Banana</name>
    <dbReference type="NCBI Taxonomy" id="52838"/>
    <lineage>
        <taxon>Eukaryota</taxon>
        <taxon>Viridiplantae</taxon>
        <taxon>Streptophyta</taxon>
        <taxon>Embryophyta</taxon>
        <taxon>Tracheophyta</taxon>
        <taxon>Spermatophyta</taxon>
        <taxon>Magnoliopsida</taxon>
        <taxon>Liliopsida</taxon>
        <taxon>Zingiberales</taxon>
        <taxon>Musaceae</taxon>
        <taxon>Musa</taxon>
    </lineage>
</organism>
<gene>
    <name evidence="3" type="ORF">C4D60_Mb08t06410</name>
</gene>
<feature type="region of interest" description="Disordered" evidence="2">
    <location>
        <begin position="849"/>
        <end position="872"/>
    </location>
</feature>
<name>A0A4S8K1S5_MUSBA</name>
<dbReference type="EMBL" id="PYDT01000002">
    <property type="protein sequence ID" value="THU68680.1"/>
    <property type="molecule type" value="Genomic_DNA"/>
</dbReference>
<dbReference type="PANTHER" id="PTHR35480:SF1">
    <property type="entry name" value="MATERNAL EFFECT EMBRYO ARREST 22"/>
    <property type="match status" value="1"/>
</dbReference>
<feature type="region of interest" description="Disordered" evidence="2">
    <location>
        <begin position="476"/>
        <end position="499"/>
    </location>
</feature>
<sequence>MAADVSSDSDPLNPCCAKTKVLEVGGKQERSRQAVQILEQQLNKLESENANLKKVNQEQENTEFQKRSKEEESSIIHTLEKQINELKSEISAYPVNQEQENTEFQKRSKEEESSIIHTLEKQINELKSEISAYQQMETKDHSNSLDAHIAERDAEIKMLKESLVKEKMRSDAEKKKAEIAMKKAADAKKLLDMEKSKCDDVRKLANAEKKKAEEVRLSLEKFKTEVNEARGKLVAERTKAHEFDKLIEEEKQKTIMEKKRAELERTKAEELSKILEVQCREARDEKVHVEHMKQMLEDEKQHKENLQRKLVEILSEREAASGRLYSRDKKLKGDTSAKPAVVKTLKEQLKFAKKQLKYAKRMTKLEKGEKKLISQQFHLLKQEFIQLSCHLKMLGDQISHVTEGTHSLRKIEGSSDPLRYNLQNVSFGLRCSERDFQLGNCCCKGSFHIPGSTRECSCFAASGRQHARKITGTKSEVDPLTRDYSRNRPQSSTVCSTSTTCPDRELTGSQAIDATFLATSSKLAEGFSSHGLIIPNVPRADAEHVHNKMTASEAKKTDRSCIQNDFDDAHRSGSVYEGNKFTDKIQVCGGGKKRKIHDPMASITSLCDKDNQVHSVERHFSGKNLMRTKGAPLKEICHQNSGTSKIINASRGLRTEMHGSFMSVEDKQGITHLQPSSQVRKDEIDIDCSMLPCFPCKSKISENNPLNIIEEIRAVSNDQADLVFFENVTREDCMKLLMLDDVDDERRYREAIERPLSPTLPVIKCSVVGLKGEDHSHYLIKELFREPTNDKDTFETHHYFDVINVEINSNKLELVMPTPPVLKDNVGSVHASEESELNSALTFTRDLNKHEEPNNFGHNHDNNISSGTGKGFDMRDIDVTTNTTDFPPSITKLRENLQAEPLVHHVIDPYVASALNVRSNASTRENDQHLASGNDSLGGEKSSQTGCHQTSNPGQIVRSESYVHLSANQELVNPLGGNVGLEGTTGFCDAFSDTKDKNSTTHIIQARNNIASEKSGCCVVFSHTMDEDSISRIIQARNNLASKNFGRSQVDCNIVEVLHSLALELDLQSEEKVCVFFSLLLGNITGSLFANSGSLMVENVLQFTKSFATETSKVISDATACQLFSEICQLDILLHLIDDFLITRRIMVCNGMETEQTCSSPLSSKSYQLNGQNVTETAAKTYQLIAASILSASICAVFDQIGFLLEVSYKVLCLCKHDTSCNLLMLHIFAFAIGEKFFTLEKFNFHVSAIKSVVSLLESGHHSLLSFRSASDVDICFSPCKQCPFSKDAVCTEKNVSMLMDILQDSFAGSSSVGYSFTSSLYLLSESNPRVKEGICCSREPDSLGGQCEASCVLFKYGDHAVDFLNYTSKRALCYFVDIVSVVELFGCYMNWKWISDNLLSRLLNMLESYPPNEFSAAVVALVGQLGRFGVDLGGYQQIGVPQLRNKLSSLLDTYAKGRSNLPDQLAVVGALVNLLPISFEEIINGRLEHPVDTSHSHQIEPVKQWFSHLDKKRNCKFWYQTSLDMLIYSNSVSSS</sequence>
<reference evidence="3 4" key="1">
    <citation type="journal article" date="2019" name="Nat. Plants">
        <title>Genome sequencing of Musa balbisiana reveals subgenome evolution and function divergence in polyploid bananas.</title>
        <authorList>
            <person name="Yao X."/>
        </authorList>
    </citation>
    <scope>NUCLEOTIDE SEQUENCE [LARGE SCALE GENOMIC DNA]</scope>
    <source>
        <strain evidence="4">cv. DH-PKW</strain>
        <tissue evidence="3">Leaves</tissue>
    </source>
</reference>
<feature type="coiled-coil region" evidence="1">
    <location>
        <begin position="205"/>
        <end position="362"/>
    </location>
</feature>